<keyword evidence="2" id="KW-1185">Reference proteome</keyword>
<gene>
    <name evidence="1" type="ORF">F4820DRAFT_14855</name>
</gene>
<protein>
    <submittedName>
        <fullName evidence="1">Uncharacterized protein</fullName>
    </submittedName>
</protein>
<dbReference type="EMBL" id="MU393520">
    <property type="protein sequence ID" value="KAI4862725.1"/>
    <property type="molecule type" value="Genomic_DNA"/>
</dbReference>
<accession>A0ACB9YUR0</accession>
<comment type="caution">
    <text evidence="1">The sequence shown here is derived from an EMBL/GenBank/DDBJ whole genome shotgun (WGS) entry which is preliminary data.</text>
</comment>
<organism evidence="1 2">
    <name type="scientific">Hypoxylon rubiginosum</name>
    <dbReference type="NCBI Taxonomy" id="110542"/>
    <lineage>
        <taxon>Eukaryota</taxon>
        <taxon>Fungi</taxon>
        <taxon>Dikarya</taxon>
        <taxon>Ascomycota</taxon>
        <taxon>Pezizomycotina</taxon>
        <taxon>Sordariomycetes</taxon>
        <taxon>Xylariomycetidae</taxon>
        <taxon>Xylariales</taxon>
        <taxon>Hypoxylaceae</taxon>
        <taxon>Hypoxylon</taxon>
    </lineage>
</organism>
<reference evidence="1 2" key="1">
    <citation type="journal article" date="2022" name="New Phytol.">
        <title>Ecological generalism drives hyperdiversity of secondary metabolite gene clusters in xylarialean endophytes.</title>
        <authorList>
            <person name="Franco M.E.E."/>
            <person name="Wisecaver J.H."/>
            <person name="Arnold A.E."/>
            <person name="Ju Y.M."/>
            <person name="Slot J.C."/>
            <person name="Ahrendt S."/>
            <person name="Moore L.P."/>
            <person name="Eastman K.E."/>
            <person name="Scott K."/>
            <person name="Konkel Z."/>
            <person name="Mondo S.J."/>
            <person name="Kuo A."/>
            <person name="Hayes R.D."/>
            <person name="Haridas S."/>
            <person name="Andreopoulos B."/>
            <person name="Riley R."/>
            <person name="LaButti K."/>
            <person name="Pangilinan J."/>
            <person name="Lipzen A."/>
            <person name="Amirebrahimi M."/>
            <person name="Yan J."/>
            <person name="Adam C."/>
            <person name="Keymanesh K."/>
            <person name="Ng V."/>
            <person name="Louie K."/>
            <person name="Northen T."/>
            <person name="Drula E."/>
            <person name="Henrissat B."/>
            <person name="Hsieh H.M."/>
            <person name="Youens-Clark K."/>
            <person name="Lutzoni F."/>
            <person name="Miadlikowska J."/>
            <person name="Eastwood D.C."/>
            <person name="Hamelin R.C."/>
            <person name="Grigoriev I.V."/>
            <person name="U'Ren J.M."/>
        </authorList>
    </citation>
    <scope>NUCLEOTIDE SEQUENCE [LARGE SCALE GENOMIC DNA]</scope>
    <source>
        <strain evidence="1 2">CBS 119005</strain>
    </source>
</reference>
<evidence type="ECO:0000313" key="2">
    <source>
        <dbReference type="Proteomes" id="UP001497700"/>
    </source>
</evidence>
<evidence type="ECO:0000313" key="1">
    <source>
        <dbReference type="EMBL" id="KAI4862725.1"/>
    </source>
</evidence>
<name>A0ACB9YUR0_9PEZI</name>
<sequence>MSTLLTRRHRRRAHLPNSQAQSLLFSALPVELRLHIFGLVVVHGSPIPLAAEGPRNGLTLTLQTPGIGGPQVKALRATRLLSLPLTCARAHAEALPLLYGGNTFSVGDPAVVRLLAAGVGALLLRRFDISWTLSNPPSPPPTARSQQPKKSWTASLWRNWGHRGGKSSKEWREWTETWEALARLERLQWLRVELSVSPFWTSGWQEREAEILQPLKNVLREGAHGELNITWERDVQRLVAAEEMLNGWVVDRQVKGL</sequence>
<proteinExistence type="predicted"/>
<dbReference type="Proteomes" id="UP001497700">
    <property type="component" value="Unassembled WGS sequence"/>
</dbReference>